<dbReference type="SUPFAM" id="SSF110296">
    <property type="entry name" value="Oligoxyloglucan reducing end-specific cellobiohydrolase"/>
    <property type="match status" value="1"/>
</dbReference>
<keyword evidence="3" id="KW-1185">Reference proteome</keyword>
<feature type="compositionally biased region" description="Basic and acidic residues" evidence="1">
    <location>
        <begin position="1"/>
        <end position="16"/>
    </location>
</feature>
<dbReference type="Gene3D" id="2.120.10.10">
    <property type="match status" value="1"/>
</dbReference>
<dbReference type="AlphaFoldDB" id="A0A4R4NZM9"/>
<dbReference type="InterPro" id="IPR036278">
    <property type="entry name" value="Sialidase_sf"/>
</dbReference>
<comment type="caution">
    <text evidence="2">The sequence shown here is derived from an EMBL/GenBank/DDBJ whole genome shotgun (WGS) entry which is preliminary data.</text>
</comment>
<gene>
    <name evidence="2" type="ORF">E1284_16465</name>
</gene>
<evidence type="ECO:0000313" key="2">
    <source>
        <dbReference type="EMBL" id="TDC15009.1"/>
    </source>
</evidence>
<dbReference type="Proteomes" id="UP000295431">
    <property type="component" value="Unassembled WGS sequence"/>
</dbReference>
<feature type="region of interest" description="Disordered" evidence="1">
    <location>
        <begin position="60"/>
        <end position="128"/>
    </location>
</feature>
<evidence type="ECO:0000313" key="3">
    <source>
        <dbReference type="Proteomes" id="UP000295431"/>
    </source>
</evidence>
<accession>A0A4R4NZM9</accession>
<reference evidence="2 3" key="1">
    <citation type="submission" date="2019-03" db="EMBL/GenBank/DDBJ databases">
        <title>Draft genome sequences of novel Actinobacteria.</title>
        <authorList>
            <person name="Sahin N."/>
            <person name="Ay H."/>
            <person name="Saygin H."/>
        </authorList>
    </citation>
    <scope>NUCLEOTIDE SEQUENCE [LARGE SCALE GENOMIC DNA]</scope>
    <source>
        <strain evidence="2 3">DSM 45347</strain>
    </source>
</reference>
<sequence length="828" mass="84702">MTARTPEQDEAPRTAEDGPAGSREVRRRLTFGVAGDVAGLRATLSPWQRAYEAWRAAGLSWGHGAPPRDAAEQAAARGASRNAVRVESPPEQATPTKPKPAPKKKAAKGEPGDVRVAGPPKPAPEPTAKPVLWRRLRARAAVGVGLVLVAAGTIVAVSQRGEAPAEPDIQGPVPADEMFALDPAATTDGLVQDLTTITSTGPTVVAAGTEGDGTPGRERARFLVSTDAGGTWKLAEVRAQDGSTPPAGETPHLVTGWSGHWVALGRTPAGATVEWTSENAKIWTRRPVSAGFTPSDQVNDLIHTDHGFIAVGTSKGRAVTWTSADGRTWQRVDGPRGGIALDHVAAAGNVVLAHGTYARKVTAKKGKRKVTRTARADGMWRSADGGRTWAAVGVPQAQGSYGPMKGLAVMGGGSFATVREGKRTTGRKKHRRTTRFGVLFTSADGQKWQVASRFGGSGIERFDGAAGGLAVIVRGAKGAHAVLRSADGRTWQPAGTVPAPVRATGLTLAGAGKLSVAGRQGDDAYLYGVDLRTVPGAVRAERSIRSLTAGPGLAVAAGSTNGGAALWTAPDGVQWTRAQIPATPGRLSDAVHGTAGWLAVGRTSGTSPAPLAMTSQDGLAWQKVAFPAGPPPVAAATGPSGYAAVGDRSAWRSTDLRTWTRAALDGTPSDVTAADKMYVAVGTRGSAPAIWTSPDAAKWTAAALPPGFTAPLTQVAARAGTLVAISAGAIALVSTDGGATWTQRNIGPGLSAAAVTATPQGFVLTAGTKGDAAVLASADGTTWRRLDVGGLTGPGDQRLTALATMGAHVLATGTDDEAPTLWRASVPK</sequence>
<name>A0A4R4NZM9_9ACTN</name>
<evidence type="ECO:0000256" key="1">
    <source>
        <dbReference type="SAM" id="MobiDB-lite"/>
    </source>
</evidence>
<feature type="region of interest" description="Disordered" evidence="1">
    <location>
        <begin position="1"/>
        <end position="25"/>
    </location>
</feature>
<protein>
    <submittedName>
        <fullName evidence="2">Uncharacterized protein</fullName>
    </submittedName>
</protein>
<dbReference type="InterPro" id="IPR015943">
    <property type="entry name" value="WD40/YVTN_repeat-like_dom_sf"/>
</dbReference>
<feature type="compositionally biased region" description="Low complexity" evidence="1">
    <location>
        <begin position="65"/>
        <end position="85"/>
    </location>
</feature>
<dbReference type="SUPFAM" id="SSF50939">
    <property type="entry name" value="Sialidases"/>
    <property type="match status" value="2"/>
</dbReference>
<organism evidence="2 3">
    <name type="scientific">Actinomadura bangladeshensis</name>
    <dbReference type="NCBI Taxonomy" id="453573"/>
    <lineage>
        <taxon>Bacteria</taxon>
        <taxon>Bacillati</taxon>
        <taxon>Actinomycetota</taxon>
        <taxon>Actinomycetes</taxon>
        <taxon>Streptosporangiales</taxon>
        <taxon>Thermomonosporaceae</taxon>
        <taxon>Actinomadura</taxon>
    </lineage>
</organism>
<dbReference type="RefSeq" id="WP_131939966.1">
    <property type="nucleotide sequence ID" value="NZ_BAAAMX010000061.1"/>
</dbReference>
<proteinExistence type="predicted"/>
<dbReference type="OrthoDB" id="4894058at2"/>
<dbReference type="Gene3D" id="2.130.10.10">
    <property type="entry name" value="YVTN repeat-like/Quinoprotein amine dehydrogenase"/>
    <property type="match status" value="1"/>
</dbReference>
<dbReference type="EMBL" id="SMJW01000073">
    <property type="protein sequence ID" value="TDC15009.1"/>
    <property type="molecule type" value="Genomic_DNA"/>
</dbReference>